<sequence length="390" mass="42383">MSAPIILVASSDDYLLEEALGEAVRAVCAEFGDIDPETLSEALTPEDLSVELCSPSLFAPQRVLVVPDIRTWIDIPARRPPDPRPAEKAAVNAAPVVQVLGEGIADGIALVMGAHCHSKPNGALVDAVDAAGGFRWQPVPEPPKPWEDAVLSREQEAMLRKLLSKVVGDVRFTPEASRLLLERLGFAPRLLVQEGRKLAAANVNGMVDEELVLALSFPQERSLDVVWDAVFERQAAPVLDIMAATEAGIQVRDRQGRTVNTKGAQYLLFSQVVSILQNLLYLRRLSEENGLLGEMSPEKTRDNFWYPRRFKNGLGPKLVELLKADAPSPIQRAGKKAPTLFVLGRLFKGAGRYSDEDLVHALADAGAVETALRGDMAAEALSVWIASVLH</sequence>
<dbReference type="AlphaFoldDB" id="A0A8J6Y597"/>
<reference evidence="1 2" key="1">
    <citation type="submission" date="2020-08" db="EMBL/GenBank/DDBJ databases">
        <title>Acidobacteriota in marine sediments use diverse sulfur dissimilation pathways.</title>
        <authorList>
            <person name="Wasmund K."/>
        </authorList>
    </citation>
    <scope>NUCLEOTIDE SEQUENCE [LARGE SCALE GENOMIC DNA]</scope>
    <source>
        <strain evidence="1">MAG AM3-A</strain>
    </source>
</reference>
<evidence type="ECO:0000313" key="1">
    <source>
        <dbReference type="EMBL" id="MBD3870735.1"/>
    </source>
</evidence>
<name>A0A8J6Y597_9BACT</name>
<evidence type="ECO:0000313" key="2">
    <source>
        <dbReference type="Proteomes" id="UP000598633"/>
    </source>
</evidence>
<accession>A0A8J6Y597</accession>
<proteinExistence type="predicted"/>
<protein>
    <recommendedName>
        <fullName evidence="3">DNA polymerase III subunit delta</fullName>
    </recommendedName>
</protein>
<organism evidence="1 2">
    <name type="scientific">Candidatus Sulfomarinibacter kjeldsenii</name>
    <dbReference type="NCBI Taxonomy" id="2885994"/>
    <lineage>
        <taxon>Bacteria</taxon>
        <taxon>Pseudomonadati</taxon>
        <taxon>Acidobacteriota</taxon>
        <taxon>Thermoanaerobaculia</taxon>
        <taxon>Thermoanaerobaculales</taxon>
        <taxon>Candidatus Sulfomarinibacteraceae</taxon>
        <taxon>Candidatus Sulfomarinibacter</taxon>
    </lineage>
</organism>
<comment type="caution">
    <text evidence="1">The sequence shown here is derived from an EMBL/GenBank/DDBJ whole genome shotgun (WGS) entry which is preliminary data.</text>
</comment>
<evidence type="ECO:0008006" key="3">
    <source>
        <dbReference type="Google" id="ProtNLM"/>
    </source>
</evidence>
<dbReference type="Proteomes" id="UP000598633">
    <property type="component" value="Unassembled WGS sequence"/>
</dbReference>
<gene>
    <name evidence="1" type="ORF">IFJ97_05180</name>
</gene>
<dbReference type="EMBL" id="JACXWA010000085">
    <property type="protein sequence ID" value="MBD3870735.1"/>
    <property type="molecule type" value="Genomic_DNA"/>
</dbReference>